<feature type="transmembrane region" description="Helical" evidence="1">
    <location>
        <begin position="21"/>
        <end position="43"/>
    </location>
</feature>
<reference evidence="2" key="2">
    <citation type="journal article" date="2015" name="Data Brief">
        <title>Shoot transcriptome of the giant reed, Arundo donax.</title>
        <authorList>
            <person name="Barrero R.A."/>
            <person name="Guerrero F.D."/>
            <person name="Moolhuijzen P."/>
            <person name="Goolsby J.A."/>
            <person name="Tidwell J."/>
            <person name="Bellgard S.E."/>
            <person name="Bellgard M.I."/>
        </authorList>
    </citation>
    <scope>NUCLEOTIDE SEQUENCE</scope>
    <source>
        <tissue evidence="2">Shoot tissue taken approximately 20 cm above the soil surface</tissue>
    </source>
</reference>
<evidence type="ECO:0000313" key="2">
    <source>
        <dbReference type="EMBL" id="JAE20050.1"/>
    </source>
</evidence>
<dbReference type="EMBL" id="GBRH01177846">
    <property type="protein sequence ID" value="JAE20050.1"/>
    <property type="molecule type" value="Transcribed_RNA"/>
</dbReference>
<accession>A0A0A9G4P9</accession>
<proteinExistence type="predicted"/>
<protein>
    <submittedName>
        <fullName evidence="2">Uncharacterized protein</fullName>
    </submittedName>
</protein>
<keyword evidence="1" id="KW-1133">Transmembrane helix</keyword>
<evidence type="ECO:0000256" key="1">
    <source>
        <dbReference type="SAM" id="Phobius"/>
    </source>
</evidence>
<sequence length="53" mass="6490">MRKLNYYIWKQLKSWRNHLDLMIYGLEQLCIVLEYAIIFNTSLLKLRNVMSVL</sequence>
<dbReference type="AlphaFoldDB" id="A0A0A9G4P9"/>
<keyword evidence="1" id="KW-0472">Membrane</keyword>
<reference evidence="2" key="1">
    <citation type="submission" date="2014-09" db="EMBL/GenBank/DDBJ databases">
        <authorList>
            <person name="Magalhaes I.L.F."/>
            <person name="Oliveira U."/>
            <person name="Santos F.R."/>
            <person name="Vidigal T.H.D.A."/>
            <person name="Brescovit A.D."/>
            <person name="Santos A.J."/>
        </authorList>
    </citation>
    <scope>NUCLEOTIDE SEQUENCE</scope>
    <source>
        <tissue evidence="2">Shoot tissue taken approximately 20 cm above the soil surface</tissue>
    </source>
</reference>
<organism evidence="2">
    <name type="scientific">Arundo donax</name>
    <name type="common">Giant reed</name>
    <name type="synonym">Donax arundinaceus</name>
    <dbReference type="NCBI Taxonomy" id="35708"/>
    <lineage>
        <taxon>Eukaryota</taxon>
        <taxon>Viridiplantae</taxon>
        <taxon>Streptophyta</taxon>
        <taxon>Embryophyta</taxon>
        <taxon>Tracheophyta</taxon>
        <taxon>Spermatophyta</taxon>
        <taxon>Magnoliopsida</taxon>
        <taxon>Liliopsida</taxon>
        <taxon>Poales</taxon>
        <taxon>Poaceae</taxon>
        <taxon>PACMAD clade</taxon>
        <taxon>Arundinoideae</taxon>
        <taxon>Arundineae</taxon>
        <taxon>Arundo</taxon>
    </lineage>
</organism>
<keyword evidence="1" id="KW-0812">Transmembrane</keyword>
<name>A0A0A9G4P9_ARUDO</name>